<keyword evidence="3" id="KW-1185">Reference proteome</keyword>
<reference evidence="2 3" key="1">
    <citation type="submission" date="2018-01" db="EMBL/GenBank/DDBJ databases">
        <title>Genomic Encyclopedia of Type Strains, Phase III (KMG-III): the genomes of soil and plant-associated and newly described type strains.</title>
        <authorList>
            <person name="Whitman W."/>
        </authorList>
    </citation>
    <scope>NUCLEOTIDE SEQUENCE [LARGE SCALE GENOMIC DNA]</scope>
    <source>
        <strain evidence="2 3">1131</strain>
    </source>
</reference>
<dbReference type="Pfam" id="PF03372">
    <property type="entry name" value="Exo_endo_phos"/>
    <property type="match status" value="1"/>
</dbReference>
<proteinExistence type="predicted"/>
<name>A0A2S4LUZ5_9HYPH</name>
<evidence type="ECO:0000313" key="2">
    <source>
        <dbReference type="EMBL" id="POR46258.1"/>
    </source>
</evidence>
<feature type="domain" description="Endonuclease/exonuclease/phosphatase" evidence="1">
    <location>
        <begin position="46"/>
        <end position="262"/>
    </location>
</feature>
<keyword evidence="2" id="KW-0540">Nuclease</keyword>
<organism evidence="2 3">
    <name type="scientific">Bosea psychrotolerans</name>
    <dbReference type="NCBI Taxonomy" id="1871628"/>
    <lineage>
        <taxon>Bacteria</taxon>
        <taxon>Pseudomonadati</taxon>
        <taxon>Pseudomonadota</taxon>
        <taxon>Alphaproteobacteria</taxon>
        <taxon>Hyphomicrobiales</taxon>
        <taxon>Boseaceae</taxon>
        <taxon>Bosea</taxon>
    </lineage>
</organism>
<dbReference type="PANTHER" id="PTHR14859:SF1">
    <property type="entry name" value="PGAP2-INTERACTING PROTEIN"/>
    <property type="match status" value="1"/>
</dbReference>
<dbReference type="EMBL" id="PQFZ01000026">
    <property type="protein sequence ID" value="POR46258.1"/>
    <property type="molecule type" value="Genomic_DNA"/>
</dbReference>
<evidence type="ECO:0000259" key="1">
    <source>
        <dbReference type="Pfam" id="PF03372"/>
    </source>
</evidence>
<dbReference type="GO" id="GO:0016020">
    <property type="term" value="C:membrane"/>
    <property type="evidence" value="ECO:0007669"/>
    <property type="project" value="GOC"/>
</dbReference>
<protein>
    <submittedName>
        <fullName evidence="2">Endonuclease/exonuclease/phosphatase family metal-dependent hydrolase</fullName>
    </submittedName>
</protein>
<dbReference type="OrthoDB" id="9813425at2"/>
<sequence length="279" mass="30850">MHETDLHEPRRTRRLPALRISSWSRDRAGAGSRSESHHSTGELTIASYNIHKAVGRDHRFAPDRIVEVLKQIDADIVALQEADQRFGARAGLLDLGLLHRKTGLRPVVIETRWQGHGWHGNVVLFRDGHVTATRQIVLPGVEPRGALIIDLSMRGADVRIVAAHLGLLRRSRSKQVEALVNASKPTDGRPVFLMGDLNEWRLGKKSTLHGLAPKFGPLHAAIPSFPARFPLWALDRIVGYPAETIARVELHDTPLARIASDHLPIKAIVTPSVGARQAH</sequence>
<dbReference type="InterPro" id="IPR005135">
    <property type="entry name" value="Endo/exonuclease/phosphatase"/>
</dbReference>
<gene>
    <name evidence="2" type="ORF">CYD53_12640</name>
</gene>
<dbReference type="SUPFAM" id="SSF56219">
    <property type="entry name" value="DNase I-like"/>
    <property type="match status" value="1"/>
</dbReference>
<dbReference type="AlphaFoldDB" id="A0A2S4LUZ5"/>
<dbReference type="Gene3D" id="3.60.10.10">
    <property type="entry name" value="Endonuclease/exonuclease/phosphatase"/>
    <property type="match status" value="1"/>
</dbReference>
<evidence type="ECO:0000313" key="3">
    <source>
        <dbReference type="Proteomes" id="UP000236919"/>
    </source>
</evidence>
<keyword evidence="2" id="KW-0269">Exonuclease</keyword>
<dbReference type="GO" id="GO:0006506">
    <property type="term" value="P:GPI anchor biosynthetic process"/>
    <property type="evidence" value="ECO:0007669"/>
    <property type="project" value="TreeGrafter"/>
</dbReference>
<dbReference type="PANTHER" id="PTHR14859">
    <property type="entry name" value="CALCOFLUOR WHITE HYPERSENSITIVE PROTEIN PRECURSOR"/>
    <property type="match status" value="1"/>
</dbReference>
<keyword evidence="2" id="KW-0378">Hydrolase</keyword>
<comment type="caution">
    <text evidence="2">The sequence shown here is derived from an EMBL/GenBank/DDBJ whole genome shotgun (WGS) entry which is preliminary data.</text>
</comment>
<keyword evidence="2" id="KW-0255">Endonuclease</keyword>
<dbReference type="InterPro" id="IPR051916">
    <property type="entry name" value="GPI-anchor_lipid_remodeler"/>
</dbReference>
<dbReference type="GO" id="GO:0004527">
    <property type="term" value="F:exonuclease activity"/>
    <property type="evidence" value="ECO:0007669"/>
    <property type="project" value="UniProtKB-KW"/>
</dbReference>
<dbReference type="Proteomes" id="UP000236919">
    <property type="component" value="Unassembled WGS sequence"/>
</dbReference>
<dbReference type="InterPro" id="IPR036691">
    <property type="entry name" value="Endo/exonu/phosph_ase_sf"/>
</dbReference>
<dbReference type="GO" id="GO:0004519">
    <property type="term" value="F:endonuclease activity"/>
    <property type="evidence" value="ECO:0007669"/>
    <property type="project" value="UniProtKB-KW"/>
</dbReference>
<accession>A0A2S4LUZ5</accession>